<feature type="signal peptide" evidence="1">
    <location>
        <begin position="1"/>
        <end position="19"/>
    </location>
</feature>
<evidence type="ECO:0000256" key="1">
    <source>
        <dbReference type="SAM" id="SignalP"/>
    </source>
</evidence>
<organism evidence="3 4">
    <name type="scientific">Brumimicrobium oceani</name>
    <dbReference type="NCBI Taxonomy" id="2100725"/>
    <lineage>
        <taxon>Bacteria</taxon>
        <taxon>Pseudomonadati</taxon>
        <taxon>Bacteroidota</taxon>
        <taxon>Flavobacteriia</taxon>
        <taxon>Flavobacteriales</taxon>
        <taxon>Crocinitomicaceae</taxon>
        <taxon>Brumimicrobium</taxon>
    </lineage>
</organism>
<evidence type="ECO:0000313" key="3">
    <source>
        <dbReference type="EMBL" id="PWH86785.1"/>
    </source>
</evidence>
<feature type="chain" id="PRO_5015558526" description="Putative auto-transporter adhesin head GIN domain-containing protein" evidence="1">
    <location>
        <begin position="20"/>
        <end position="229"/>
    </location>
</feature>
<reference evidence="3 4" key="2">
    <citation type="submission" date="2018-05" db="EMBL/GenBank/DDBJ databases">
        <authorList>
            <person name="Lanie J.A."/>
            <person name="Ng W.-L."/>
            <person name="Kazmierczak K.M."/>
            <person name="Andrzejewski T.M."/>
            <person name="Davidsen T.M."/>
            <person name="Wayne K.J."/>
            <person name="Tettelin H."/>
            <person name="Glass J.I."/>
            <person name="Rusch D."/>
            <person name="Podicherti R."/>
            <person name="Tsui H.-C.T."/>
            <person name="Winkler M.E."/>
        </authorList>
    </citation>
    <scope>NUCLEOTIDE SEQUENCE [LARGE SCALE GENOMIC DNA]</scope>
    <source>
        <strain evidence="3 4">C305</strain>
    </source>
</reference>
<evidence type="ECO:0000313" key="4">
    <source>
        <dbReference type="Proteomes" id="UP000245370"/>
    </source>
</evidence>
<evidence type="ECO:0000259" key="2">
    <source>
        <dbReference type="Pfam" id="PF10988"/>
    </source>
</evidence>
<sequence>MKFLIFIAFSFGLFSSHYAQEVTAFELSNFERLIVIGNFPLEVISSDRKEAIVDKIGSKANLDNLSFSYSQKTLTIKYSGSFVEEVGIELTLFHPGLISAIEARRGAQVKVRDAGTFTSTVSYKADSGGKFVVDKVYAPLVKAEVTKGGSISINGETPIFEPTVKTGGTIASVRLISKEVNANVALGGEIICAPIEVLNANVTSGGTISYTGNPKVTQKVTLGGTIEKI</sequence>
<dbReference type="AlphaFoldDB" id="A0A2U2XG68"/>
<keyword evidence="1" id="KW-0732">Signal</keyword>
<feature type="domain" description="Putative auto-transporter adhesin head GIN" evidence="2">
    <location>
        <begin position="29"/>
        <end position="214"/>
    </location>
</feature>
<dbReference type="EMBL" id="QFRJ01000001">
    <property type="protein sequence ID" value="PWH86785.1"/>
    <property type="molecule type" value="Genomic_DNA"/>
</dbReference>
<dbReference type="Pfam" id="PF10988">
    <property type="entry name" value="DUF2807"/>
    <property type="match status" value="1"/>
</dbReference>
<dbReference type="OrthoDB" id="942536at2"/>
<name>A0A2U2XG68_9FLAO</name>
<keyword evidence="4" id="KW-1185">Reference proteome</keyword>
<gene>
    <name evidence="3" type="ORF">DIT68_00535</name>
</gene>
<dbReference type="Gene3D" id="2.160.20.120">
    <property type="match status" value="1"/>
</dbReference>
<proteinExistence type="predicted"/>
<reference evidence="3 4" key="1">
    <citation type="submission" date="2018-05" db="EMBL/GenBank/DDBJ databases">
        <title>Brumimicrobium oceani sp. nov., isolated from coastal sediment.</title>
        <authorList>
            <person name="Kou Y."/>
        </authorList>
    </citation>
    <scope>NUCLEOTIDE SEQUENCE [LARGE SCALE GENOMIC DNA]</scope>
    <source>
        <strain evidence="3 4">C305</strain>
    </source>
</reference>
<dbReference type="InterPro" id="IPR021255">
    <property type="entry name" value="DUF2807"/>
</dbReference>
<accession>A0A2U2XG68</accession>
<dbReference type="RefSeq" id="WP_109357866.1">
    <property type="nucleotide sequence ID" value="NZ_QFRJ01000001.1"/>
</dbReference>
<dbReference type="Proteomes" id="UP000245370">
    <property type="component" value="Unassembled WGS sequence"/>
</dbReference>
<protein>
    <recommendedName>
        <fullName evidence="2">Putative auto-transporter adhesin head GIN domain-containing protein</fullName>
    </recommendedName>
</protein>
<comment type="caution">
    <text evidence="3">The sequence shown here is derived from an EMBL/GenBank/DDBJ whole genome shotgun (WGS) entry which is preliminary data.</text>
</comment>